<accession>A0AA45W2B6</accession>
<keyword evidence="4" id="KW-1185">Reference proteome</keyword>
<dbReference type="Proteomes" id="UP001215549">
    <property type="component" value="Chromosome"/>
</dbReference>
<dbReference type="Proteomes" id="UP000186216">
    <property type="component" value="Unassembled WGS sequence"/>
</dbReference>
<sequence length="76" mass="8364">MSKQLIHKINDVGDILDQMDSMEYLLSSAALENETENRGIAYGLNHLSDLLRKAQSGLDALKADLKLRCEEGGEAC</sequence>
<dbReference type="AlphaFoldDB" id="A0AA45W2B6"/>
<evidence type="ECO:0000313" key="4">
    <source>
        <dbReference type="Proteomes" id="UP001215549"/>
    </source>
</evidence>
<evidence type="ECO:0000313" key="2">
    <source>
        <dbReference type="EMBL" id="WCR01909.1"/>
    </source>
</evidence>
<dbReference type="EMBL" id="FTOU01000002">
    <property type="protein sequence ID" value="SIS65051.1"/>
    <property type="molecule type" value="Genomic_DNA"/>
</dbReference>
<protein>
    <submittedName>
        <fullName evidence="1">Uncharacterized protein</fullName>
    </submittedName>
</protein>
<name>A0AA45W2B6_9RHOB</name>
<evidence type="ECO:0000313" key="1">
    <source>
        <dbReference type="EMBL" id="SIS65051.1"/>
    </source>
</evidence>
<gene>
    <name evidence="2" type="ORF">JHX88_13410</name>
    <name evidence="1" type="ORF">SAMN05421772_102274</name>
</gene>
<dbReference type="RefSeq" id="WP_076523424.1">
    <property type="nucleotide sequence ID" value="NZ_CP067140.1"/>
</dbReference>
<reference evidence="2 4" key="2">
    <citation type="submission" date="2021-01" db="EMBL/GenBank/DDBJ databases">
        <title>Biogeographic distribution of Paracoccus.</title>
        <authorList>
            <person name="Hollensteiner J."/>
            <person name="Leineberger J."/>
            <person name="Brinkhoff T."/>
            <person name="Daniel R."/>
        </authorList>
    </citation>
    <scope>NUCLEOTIDE SEQUENCE [LARGE SCALE GENOMIC DNA]</scope>
    <source>
        <strain evidence="2 4">DSM 18447</strain>
    </source>
</reference>
<organism evidence="1 3">
    <name type="scientific">Paracoccus saliphilus</name>
    <dbReference type="NCBI Taxonomy" id="405559"/>
    <lineage>
        <taxon>Bacteria</taxon>
        <taxon>Pseudomonadati</taxon>
        <taxon>Pseudomonadota</taxon>
        <taxon>Alphaproteobacteria</taxon>
        <taxon>Rhodobacterales</taxon>
        <taxon>Paracoccaceae</taxon>
        <taxon>Paracoccus</taxon>
    </lineage>
</organism>
<proteinExistence type="predicted"/>
<dbReference type="EMBL" id="CP067140">
    <property type="protein sequence ID" value="WCR01909.1"/>
    <property type="molecule type" value="Genomic_DNA"/>
</dbReference>
<evidence type="ECO:0000313" key="3">
    <source>
        <dbReference type="Proteomes" id="UP000186216"/>
    </source>
</evidence>
<reference evidence="1 3" key="1">
    <citation type="submission" date="2017-01" db="EMBL/GenBank/DDBJ databases">
        <authorList>
            <person name="Varghese N."/>
            <person name="Submissions S."/>
        </authorList>
    </citation>
    <scope>NUCLEOTIDE SEQUENCE [LARGE SCALE GENOMIC DNA]</scope>
    <source>
        <strain evidence="1 3">DSM 18447</strain>
    </source>
</reference>